<feature type="transmembrane region" description="Helical" evidence="2">
    <location>
        <begin position="233"/>
        <end position="255"/>
    </location>
</feature>
<feature type="region of interest" description="Disordered" evidence="1">
    <location>
        <begin position="271"/>
        <end position="321"/>
    </location>
</feature>
<evidence type="ECO:0000313" key="3">
    <source>
        <dbReference type="EMBL" id="KAF2088186.1"/>
    </source>
</evidence>
<keyword evidence="2" id="KW-1133">Transmembrane helix</keyword>
<accession>A0A9P4LZK0</accession>
<evidence type="ECO:0000313" key="4">
    <source>
        <dbReference type="Proteomes" id="UP000799776"/>
    </source>
</evidence>
<protein>
    <submittedName>
        <fullName evidence="3">Uncharacterized protein</fullName>
    </submittedName>
</protein>
<gene>
    <name evidence="3" type="ORF">K490DRAFT_56195</name>
</gene>
<keyword evidence="2" id="KW-0812">Transmembrane</keyword>
<dbReference type="Proteomes" id="UP000799776">
    <property type="component" value="Unassembled WGS sequence"/>
</dbReference>
<evidence type="ECO:0000256" key="1">
    <source>
        <dbReference type="SAM" id="MobiDB-lite"/>
    </source>
</evidence>
<sequence length="345" mass="38108">MKGLSDLDSEDRMYSRRRFGPVMRVFASLVLNVRHMRKMEEMIEGKDETLIAFKDSHLNAVGSMSTSAAIMSQLSSTTLQMPGLSNVHWTAPGFMIASLLFGVLAVILSCMQQQLLGMLNNAEGIRMWLSNGHFYSPHHHCHPLYDENCGEADSSAHTDRTWGLTSERTAIEDNDEGGRRRLQVSVASLQLLSLPQNFLAVSVVCFLSGFGLYLGFAWRQDLDDTPARNNNEAVLIMFVTAASCAVLGGMGTSFWKILEVGSAEQIWEKDKVSGQGVRNVHEVQSSSEDEPEDHGHSASSSDLPTKHNHSNARTHDGDWKKHEEIAEALAAAAEAHRRLADLLKS</sequence>
<feature type="transmembrane region" description="Helical" evidence="2">
    <location>
        <begin position="89"/>
        <end position="111"/>
    </location>
</feature>
<proteinExistence type="predicted"/>
<feature type="transmembrane region" description="Helical" evidence="2">
    <location>
        <begin position="198"/>
        <end position="218"/>
    </location>
</feature>
<keyword evidence="4" id="KW-1185">Reference proteome</keyword>
<name>A0A9P4LZK0_9PEZI</name>
<dbReference type="OrthoDB" id="4941332at2759"/>
<dbReference type="AlphaFoldDB" id="A0A9P4LZK0"/>
<dbReference type="EMBL" id="ML978717">
    <property type="protein sequence ID" value="KAF2088186.1"/>
    <property type="molecule type" value="Genomic_DNA"/>
</dbReference>
<reference evidence="3" key="1">
    <citation type="journal article" date="2020" name="Stud. Mycol.">
        <title>101 Dothideomycetes genomes: a test case for predicting lifestyles and emergence of pathogens.</title>
        <authorList>
            <person name="Haridas S."/>
            <person name="Albert R."/>
            <person name="Binder M."/>
            <person name="Bloem J."/>
            <person name="Labutti K."/>
            <person name="Salamov A."/>
            <person name="Andreopoulos B."/>
            <person name="Baker S."/>
            <person name="Barry K."/>
            <person name="Bills G."/>
            <person name="Bluhm B."/>
            <person name="Cannon C."/>
            <person name="Castanera R."/>
            <person name="Culley D."/>
            <person name="Daum C."/>
            <person name="Ezra D."/>
            <person name="Gonzalez J."/>
            <person name="Henrissat B."/>
            <person name="Kuo A."/>
            <person name="Liang C."/>
            <person name="Lipzen A."/>
            <person name="Lutzoni F."/>
            <person name="Magnuson J."/>
            <person name="Mondo S."/>
            <person name="Nolan M."/>
            <person name="Ohm R."/>
            <person name="Pangilinan J."/>
            <person name="Park H.-J."/>
            <person name="Ramirez L."/>
            <person name="Alfaro M."/>
            <person name="Sun H."/>
            <person name="Tritt A."/>
            <person name="Yoshinaga Y."/>
            <person name="Zwiers L.-H."/>
            <person name="Turgeon B."/>
            <person name="Goodwin S."/>
            <person name="Spatafora J."/>
            <person name="Crous P."/>
            <person name="Grigoriev I."/>
        </authorList>
    </citation>
    <scope>NUCLEOTIDE SEQUENCE</scope>
    <source>
        <strain evidence="3">CBS 121410</strain>
    </source>
</reference>
<keyword evidence="2" id="KW-0472">Membrane</keyword>
<comment type="caution">
    <text evidence="3">The sequence shown here is derived from an EMBL/GenBank/DDBJ whole genome shotgun (WGS) entry which is preliminary data.</text>
</comment>
<evidence type="ECO:0000256" key="2">
    <source>
        <dbReference type="SAM" id="Phobius"/>
    </source>
</evidence>
<organism evidence="3 4">
    <name type="scientific">Saccharata proteae CBS 121410</name>
    <dbReference type="NCBI Taxonomy" id="1314787"/>
    <lineage>
        <taxon>Eukaryota</taxon>
        <taxon>Fungi</taxon>
        <taxon>Dikarya</taxon>
        <taxon>Ascomycota</taxon>
        <taxon>Pezizomycotina</taxon>
        <taxon>Dothideomycetes</taxon>
        <taxon>Dothideomycetes incertae sedis</taxon>
        <taxon>Botryosphaeriales</taxon>
        <taxon>Saccharataceae</taxon>
        <taxon>Saccharata</taxon>
    </lineage>
</organism>